<organism evidence="7 8">
    <name type="scientific">Halovibrio variabilis</name>
    <dbReference type="NCBI Taxonomy" id="31910"/>
    <lineage>
        <taxon>Bacteria</taxon>
        <taxon>Pseudomonadati</taxon>
        <taxon>Pseudomonadota</taxon>
        <taxon>Gammaproteobacteria</taxon>
        <taxon>Oceanospirillales</taxon>
        <taxon>Halomonadaceae</taxon>
        <taxon>Halovibrio</taxon>
    </lineage>
</organism>
<dbReference type="GO" id="GO:0005886">
    <property type="term" value="C:plasma membrane"/>
    <property type="evidence" value="ECO:0007669"/>
    <property type="project" value="UniProtKB-SubCell"/>
</dbReference>
<comment type="caution">
    <text evidence="7">The sequence shown here is derived from an EMBL/GenBank/DDBJ whole genome shotgun (WGS) entry which is preliminary data.</text>
</comment>
<keyword evidence="4 6" id="KW-1133">Transmembrane helix</keyword>
<evidence type="ECO:0000256" key="3">
    <source>
        <dbReference type="ARBA" id="ARBA00022692"/>
    </source>
</evidence>
<evidence type="ECO:0000256" key="2">
    <source>
        <dbReference type="ARBA" id="ARBA00022475"/>
    </source>
</evidence>
<proteinExistence type="predicted"/>
<dbReference type="OrthoDB" id="5638726at2"/>
<dbReference type="Pfam" id="PF01810">
    <property type="entry name" value="LysE"/>
    <property type="match status" value="1"/>
</dbReference>
<dbReference type="AlphaFoldDB" id="A0A511URG1"/>
<dbReference type="EMBL" id="BJXV01000017">
    <property type="protein sequence ID" value="GEN29176.1"/>
    <property type="molecule type" value="Genomic_DNA"/>
</dbReference>
<keyword evidence="8" id="KW-1185">Reference proteome</keyword>
<feature type="transmembrane region" description="Helical" evidence="6">
    <location>
        <begin position="145"/>
        <end position="173"/>
    </location>
</feature>
<accession>A0A511URG1</accession>
<evidence type="ECO:0000256" key="4">
    <source>
        <dbReference type="ARBA" id="ARBA00022989"/>
    </source>
</evidence>
<keyword evidence="3 6" id="KW-0812">Transmembrane</keyword>
<keyword evidence="5 6" id="KW-0472">Membrane</keyword>
<keyword evidence="2" id="KW-1003">Cell membrane</keyword>
<dbReference type="RefSeq" id="WP_146876087.1">
    <property type="nucleotide sequence ID" value="NZ_BJXV01000017.1"/>
</dbReference>
<dbReference type="InterPro" id="IPR001123">
    <property type="entry name" value="LeuE-type"/>
</dbReference>
<evidence type="ECO:0000256" key="6">
    <source>
        <dbReference type="SAM" id="Phobius"/>
    </source>
</evidence>
<feature type="transmembrane region" description="Helical" evidence="6">
    <location>
        <begin position="185"/>
        <end position="206"/>
    </location>
</feature>
<dbReference type="Proteomes" id="UP000321303">
    <property type="component" value="Unassembled WGS sequence"/>
</dbReference>
<feature type="transmembrane region" description="Helical" evidence="6">
    <location>
        <begin position="69"/>
        <end position="89"/>
    </location>
</feature>
<evidence type="ECO:0000256" key="5">
    <source>
        <dbReference type="ARBA" id="ARBA00023136"/>
    </source>
</evidence>
<feature type="transmembrane region" description="Helical" evidence="6">
    <location>
        <begin position="6"/>
        <end position="26"/>
    </location>
</feature>
<protein>
    <submittedName>
        <fullName evidence="7">Lysine transporter LysE</fullName>
    </submittedName>
</protein>
<dbReference type="PANTHER" id="PTHR30086:SF20">
    <property type="entry name" value="ARGININE EXPORTER PROTEIN ARGO-RELATED"/>
    <property type="match status" value="1"/>
</dbReference>
<evidence type="ECO:0000256" key="1">
    <source>
        <dbReference type="ARBA" id="ARBA00004651"/>
    </source>
</evidence>
<name>A0A511URG1_9GAMM</name>
<dbReference type="PANTHER" id="PTHR30086">
    <property type="entry name" value="ARGININE EXPORTER PROTEIN ARGO"/>
    <property type="match status" value="1"/>
</dbReference>
<reference evidence="7 8" key="1">
    <citation type="submission" date="2019-07" db="EMBL/GenBank/DDBJ databases">
        <title>Whole genome shotgun sequence of Halomonas variabilis NBRC 102410.</title>
        <authorList>
            <person name="Hosoyama A."/>
            <person name="Uohara A."/>
            <person name="Ohji S."/>
            <person name="Ichikawa N."/>
        </authorList>
    </citation>
    <scope>NUCLEOTIDE SEQUENCE [LARGE SCALE GENOMIC DNA]</scope>
    <source>
        <strain evidence="7 8">NBRC 102410</strain>
    </source>
</reference>
<gene>
    <name evidence="7" type="ORF">HVA01_28220</name>
</gene>
<feature type="transmembrane region" description="Helical" evidence="6">
    <location>
        <begin position="38"/>
        <end position="63"/>
    </location>
</feature>
<comment type="subcellular location">
    <subcellularLocation>
        <location evidence="1">Cell membrane</location>
        <topology evidence="1">Multi-pass membrane protein</topology>
    </subcellularLocation>
</comment>
<sequence>MLYLAQSMTIGFMIAAPVGPIGLLCMQRTLAGGWKLGFITGLGAASADLLYGILGALGFAAIISLLSTSLLWLSIAGGIILIYLGVSAAKNKTNQSTKNKKPHSPLKAYLTTFFLTLSNPMTIFAFIAIFATIVPSGDSPTDIGLVKLSIICLGVFLGSMAWWFFLTSAVYFLAAKINESKIKTVSYLAGVSIALFGCYTVVTAIIKVL</sequence>
<evidence type="ECO:0000313" key="8">
    <source>
        <dbReference type="Proteomes" id="UP000321303"/>
    </source>
</evidence>
<dbReference type="GO" id="GO:0015171">
    <property type="term" value="F:amino acid transmembrane transporter activity"/>
    <property type="evidence" value="ECO:0007669"/>
    <property type="project" value="TreeGrafter"/>
</dbReference>
<evidence type="ECO:0000313" key="7">
    <source>
        <dbReference type="EMBL" id="GEN29176.1"/>
    </source>
</evidence>
<feature type="transmembrane region" description="Helical" evidence="6">
    <location>
        <begin position="109"/>
        <end position="133"/>
    </location>
</feature>